<evidence type="ECO:0000256" key="5">
    <source>
        <dbReference type="SAM" id="MobiDB-lite"/>
    </source>
</evidence>
<proteinExistence type="predicted"/>
<gene>
    <name evidence="7" type="ORF">BSU04_03495</name>
</gene>
<accession>A0A226XAX4</accession>
<keyword evidence="3" id="KW-0274">FAD</keyword>
<evidence type="ECO:0000313" key="7">
    <source>
        <dbReference type="EMBL" id="OXC80087.1"/>
    </source>
</evidence>
<dbReference type="EMBL" id="MTHB01000024">
    <property type="protein sequence ID" value="OXC80087.1"/>
    <property type="molecule type" value="Genomic_DNA"/>
</dbReference>
<dbReference type="Pfam" id="PF00890">
    <property type="entry name" value="FAD_binding_2"/>
    <property type="match status" value="1"/>
</dbReference>
<dbReference type="PANTHER" id="PTHR43400:SF10">
    <property type="entry name" value="3-OXOSTEROID 1-DEHYDROGENASE"/>
    <property type="match status" value="1"/>
</dbReference>
<evidence type="ECO:0000259" key="6">
    <source>
        <dbReference type="Pfam" id="PF00890"/>
    </source>
</evidence>
<keyword evidence="2" id="KW-0285">Flavoprotein</keyword>
<dbReference type="SUPFAM" id="SSF51905">
    <property type="entry name" value="FAD/NAD(P)-binding domain"/>
    <property type="match status" value="1"/>
</dbReference>
<organism evidence="7 8">
    <name type="scientific">Caballeronia sordidicola</name>
    <name type="common">Burkholderia sordidicola</name>
    <dbReference type="NCBI Taxonomy" id="196367"/>
    <lineage>
        <taxon>Bacteria</taxon>
        <taxon>Pseudomonadati</taxon>
        <taxon>Pseudomonadota</taxon>
        <taxon>Betaproteobacteria</taxon>
        <taxon>Burkholderiales</taxon>
        <taxon>Burkholderiaceae</taxon>
        <taxon>Caballeronia</taxon>
    </lineage>
</organism>
<protein>
    <submittedName>
        <fullName evidence="7">3-oxosteroid 1-dehydrogenase</fullName>
    </submittedName>
</protein>
<dbReference type="Proteomes" id="UP000214720">
    <property type="component" value="Unassembled WGS sequence"/>
</dbReference>
<feature type="domain" description="FAD-dependent oxidoreductase 2 FAD-binding" evidence="6">
    <location>
        <begin position="17"/>
        <end position="522"/>
    </location>
</feature>
<feature type="region of interest" description="Disordered" evidence="5">
    <location>
        <begin position="163"/>
        <end position="183"/>
    </location>
</feature>
<evidence type="ECO:0000256" key="1">
    <source>
        <dbReference type="ARBA" id="ARBA00001974"/>
    </source>
</evidence>
<dbReference type="Gene3D" id="3.50.50.60">
    <property type="entry name" value="FAD/NAD(P)-binding domain"/>
    <property type="match status" value="2"/>
</dbReference>
<sequence>MNLSNADLAIAQAREFDIVVIGSGGAGLMSALAAARAGARVLLVEKSSLLGGTTAISGGQIWLPGNPHMEDLGRNDDRYATLAYLRQVTLGSVPEQYLEAFADAAPGVVTFIESATDLRLFAVDRPDYHAEWPGACDGRSLEPLPFTHVNPAGYPSVRRSRYRRPVTSVESRQNSAADLADQREKNGQLTQGAALVAALVEACAKAGVEIIANARFHDFSFSDGRISGVRISDMDGGVERAIQAHAVILACGGFEWNTTLTKAFFGTVPQLPVSPPFNEGDGLLAGLCVGAQLANMGESWWTAAIQIPGEAEDGQAAARNVVRELALPGSIMVNRAGHRFANEASSYNDLGKAFLRFDPKSCTYPNDKAWLVFDSNFKRRYNVLTVSKNQPPPDWFIQADSPALLAKRIGVSPVDLQHTVAAFNDQARHGVDQQFGRGDSRHDQFYGDIEHKPNACLAPLDVAPFYAVPISLGNLGTKGGLATSLEGAVLDREGNAIAGLFACGNVAASWMGLGYPGAGGSLGPILTAALLCGREIVRSIGFQDLNAV</sequence>
<keyword evidence="4" id="KW-0560">Oxidoreductase</keyword>
<dbReference type="AlphaFoldDB" id="A0A226XAX4"/>
<comment type="cofactor">
    <cofactor evidence="1">
        <name>FAD</name>
        <dbReference type="ChEBI" id="CHEBI:57692"/>
    </cofactor>
</comment>
<dbReference type="SUPFAM" id="SSF56425">
    <property type="entry name" value="Succinate dehydrogenase/fumarate reductase flavoprotein, catalytic domain"/>
    <property type="match status" value="1"/>
</dbReference>
<dbReference type="PRINTS" id="PR00469">
    <property type="entry name" value="PNDRDTASEII"/>
</dbReference>
<dbReference type="InterPro" id="IPR036188">
    <property type="entry name" value="FAD/NAD-bd_sf"/>
</dbReference>
<evidence type="ECO:0000256" key="3">
    <source>
        <dbReference type="ARBA" id="ARBA00022827"/>
    </source>
</evidence>
<dbReference type="GO" id="GO:0016491">
    <property type="term" value="F:oxidoreductase activity"/>
    <property type="evidence" value="ECO:0007669"/>
    <property type="project" value="UniProtKB-KW"/>
</dbReference>
<evidence type="ECO:0000256" key="2">
    <source>
        <dbReference type="ARBA" id="ARBA00022630"/>
    </source>
</evidence>
<evidence type="ECO:0000256" key="4">
    <source>
        <dbReference type="ARBA" id="ARBA00023002"/>
    </source>
</evidence>
<dbReference type="InterPro" id="IPR050315">
    <property type="entry name" value="FAD-oxidoreductase_2"/>
</dbReference>
<dbReference type="PANTHER" id="PTHR43400">
    <property type="entry name" value="FUMARATE REDUCTASE"/>
    <property type="match status" value="1"/>
</dbReference>
<comment type="caution">
    <text evidence="7">The sequence shown here is derived from an EMBL/GenBank/DDBJ whole genome shotgun (WGS) entry which is preliminary data.</text>
</comment>
<dbReference type="GO" id="GO:0008202">
    <property type="term" value="P:steroid metabolic process"/>
    <property type="evidence" value="ECO:0007669"/>
    <property type="project" value="UniProtKB-ARBA"/>
</dbReference>
<dbReference type="InterPro" id="IPR003953">
    <property type="entry name" value="FAD-dep_OxRdtase_2_FAD-bd"/>
</dbReference>
<reference evidence="8" key="1">
    <citation type="submission" date="2017-01" db="EMBL/GenBank/DDBJ databases">
        <title>Genome Analysis of Deinococcus marmoris KOPRI26562.</title>
        <authorList>
            <person name="Kim J.H."/>
            <person name="Oh H.-M."/>
        </authorList>
    </citation>
    <scope>NUCLEOTIDE SEQUENCE [LARGE SCALE GENOMIC DNA]</scope>
    <source>
        <strain evidence="8">PAMC 26633</strain>
    </source>
</reference>
<evidence type="ECO:0000313" key="8">
    <source>
        <dbReference type="Proteomes" id="UP000214720"/>
    </source>
</evidence>
<name>A0A226XAX4_CABSO</name>
<dbReference type="InterPro" id="IPR027477">
    <property type="entry name" value="Succ_DH/fumarate_Rdtase_cat_sf"/>
</dbReference>